<sequence>MMCQFVRKITPKGSRHSIVCDCGWCSSCMQKKASRRAKRIKNHKPAGMSPWFVTLSYDNHSVPYIDKNELKARLNTSEPIKIYRDVDFFRYYNRRTGQVEELVRLGKTTLDSVDLPPFTLDNSKDDCIEDSPDDYLTNIPKLKTIRYKVRDSFTYDPVRISVTYYKDVIDFFKRFRYYLTSRYGSAAPMSYYATSEYGPTTCRCHYHLILWLSSLLSLEDVQSLVVKAWPFADSNRTKEYISSSIDTATYVASYVNCSSNVPLYLLRYFPPKWSHSLNFGFDKSAFNFDNVFASLSFNHSAEYIDVRKRKDIGIESYVTIYPKYVMHRYFYRCKGFSRIARTTLYNIYKEPEQFFKISYTLRLKPHTTYSGVVMYPSELTDFDGVNIYMSLQEMKYSISAINRRYEQYFEPLGISRIDYAKYVVDSLITYSLAFYKFDVTHNVDNVTDNLFLYSNLDEYRGGNETFDEIFKSYAPKNMSFDSATFPRIRELDKFYSKLFNCYIKHRKVSVESLN</sequence>
<dbReference type="InterPro" id="IPR056906">
    <property type="entry name" value="ORF2/G2P_dom"/>
</dbReference>
<accession>A0A8F5MJE2</accession>
<name>A0A8F5MJE2_9VIRU</name>
<proteinExistence type="predicted"/>
<evidence type="ECO:0000313" key="2">
    <source>
        <dbReference type="EMBL" id="QXN75273.1"/>
    </source>
</evidence>
<organism evidence="2">
    <name type="scientific">Microvirus mar58</name>
    <dbReference type="NCBI Taxonomy" id="2851194"/>
    <lineage>
        <taxon>Viruses</taxon>
        <taxon>Monodnaviria</taxon>
        <taxon>Sangervirae</taxon>
        <taxon>Phixviricota</taxon>
        <taxon>Malgrandaviricetes</taxon>
        <taxon>Petitvirales</taxon>
        <taxon>Microviridae</taxon>
    </lineage>
</organism>
<protein>
    <submittedName>
        <fullName evidence="2">Replication initiator protein</fullName>
    </submittedName>
</protein>
<feature type="domain" description="Replication-associated protein ORF2/G2P" evidence="1">
    <location>
        <begin position="154"/>
        <end position="256"/>
    </location>
</feature>
<dbReference type="EMBL" id="MZ089804">
    <property type="protein sequence ID" value="QXN75273.1"/>
    <property type="molecule type" value="Genomic_DNA"/>
</dbReference>
<reference evidence="2" key="1">
    <citation type="submission" date="2021-04" db="EMBL/GenBank/DDBJ databases">
        <title>Genomes of microviruses identified in yellow-bellied marmot fecal samples.</title>
        <authorList>
            <person name="Varsani A."/>
            <person name="Kraberger S."/>
            <person name="Chatterjee A."/>
            <person name="Richet C."/>
            <person name="Fontenele R.S."/>
            <person name="Schmidlin K."/>
            <person name="Blumstein D.T."/>
        </authorList>
    </citation>
    <scope>NUCLEOTIDE SEQUENCE</scope>
    <source>
        <strain evidence="2">Mar58</strain>
    </source>
</reference>
<evidence type="ECO:0000259" key="1">
    <source>
        <dbReference type="Pfam" id="PF23343"/>
    </source>
</evidence>
<dbReference type="Pfam" id="PF23343">
    <property type="entry name" value="REP_ORF2-G2P"/>
    <property type="match status" value="1"/>
</dbReference>